<keyword evidence="3" id="KW-1185">Reference proteome</keyword>
<reference evidence="2" key="1">
    <citation type="journal article" date="2017" name="Nature">
        <title>The sunflower genome provides insights into oil metabolism, flowering and Asterid evolution.</title>
        <authorList>
            <person name="Badouin H."/>
            <person name="Gouzy J."/>
            <person name="Grassa C.J."/>
            <person name="Murat F."/>
            <person name="Staton S.E."/>
            <person name="Cottret L."/>
            <person name="Lelandais-Briere C."/>
            <person name="Owens G.L."/>
            <person name="Carrere S."/>
            <person name="Mayjonade B."/>
            <person name="Legrand L."/>
            <person name="Gill N."/>
            <person name="Kane N.C."/>
            <person name="Bowers J.E."/>
            <person name="Hubner S."/>
            <person name="Bellec A."/>
            <person name="Berard A."/>
            <person name="Berges H."/>
            <person name="Blanchet N."/>
            <person name="Boniface M.C."/>
            <person name="Brunel D."/>
            <person name="Catrice O."/>
            <person name="Chaidir N."/>
            <person name="Claudel C."/>
            <person name="Donnadieu C."/>
            <person name="Faraut T."/>
            <person name="Fievet G."/>
            <person name="Helmstetter N."/>
            <person name="King M."/>
            <person name="Knapp S.J."/>
            <person name="Lai Z."/>
            <person name="Le Paslier M.C."/>
            <person name="Lippi Y."/>
            <person name="Lorenzon L."/>
            <person name="Mandel J.R."/>
            <person name="Marage G."/>
            <person name="Marchand G."/>
            <person name="Marquand E."/>
            <person name="Bret-Mestries E."/>
            <person name="Morien E."/>
            <person name="Nambeesan S."/>
            <person name="Nguyen T."/>
            <person name="Pegot-Espagnet P."/>
            <person name="Pouilly N."/>
            <person name="Raftis F."/>
            <person name="Sallet E."/>
            <person name="Schiex T."/>
            <person name="Thomas J."/>
            <person name="Vandecasteele C."/>
            <person name="Vares D."/>
            <person name="Vear F."/>
            <person name="Vautrin S."/>
            <person name="Crespi M."/>
            <person name="Mangin B."/>
            <person name="Burke J.M."/>
            <person name="Salse J."/>
            <person name="Munos S."/>
            <person name="Vincourt P."/>
            <person name="Rieseberg L.H."/>
            <person name="Langlade N.B."/>
        </authorList>
    </citation>
    <scope>NUCLEOTIDE SEQUENCE</scope>
    <source>
        <tissue evidence="2">Leaves</tissue>
    </source>
</reference>
<sequence>MAGEWRLVAAMAGYGWQRLWVTTTRSVGGVWRLVVAATVVGGIGEWWWWQQLGGWSWWKRRWVETVAGGWWRWPLGWRQWWVVGCGWRQWWAYVVGSGGDSGGLLCC</sequence>
<dbReference type="Proteomes" id="UP000215914">
    <property type="component" value="Unassembled WGS sequence"/>
</dbReference>
<keyword evidence="1" id="KW-0812">Transmembrane</keyword>
<accession>A0A9K3EH86</accession>
<keyword evidence="1" id="KW-1133">Transmembrane helix</keyword>
<evidence type="ECO:0000313" key="2">
    <source>
        <dbReference type="EMBL" id="KAF5773611.1"/>
    </source>
</evidence>
<reference evidence="2" key="2">
    <citation type="submission" date="2020-06" db="EMBL/GenBank/DDBJ databases">
        <title>Helianthus annuus Genome sequencing and assembly Release 2.</title>
        <authorList>
            <person name="Gouzy J."/>
            <person name="Langlade N."/>
            <person name="Munos S."/>
        </authorList>
    </citation>
    <scope>NUCLEOTIDE SEQUENCE</scope>
    <source>
        <tissue evidence="2">Leaves</tissue>
    </source>
</reference>
<feature type="transmembrane region" description="Helical" evidence="1">
    <location>
        <begin position="29"/>
        <end position="49"/>
    </location>
</feature>
<dbReference type="AlphaFoldDB" id="A0A9K3EH86"/>
<dbReference type="EMBL" id="MNCJ02000328">
    <property type="protein sequence ID" value="KAF5773611.1"/>
    <property type="molecule type" value="Genomic_DNA"/>
</dbReference>
<name>A0A9K3EH86_HELAN</name>
<proteinExistence type="predicted"/>
<dbReference type="Gramene" id="mRNA:HanXRQr2_Chr13g0590501">
    <property type="protein sequence ID" value="CDS:HanXRQr2_Chr13g0590501.1"/>
    <property type="gene ID" value="HanXRQr2_Chr13g0590501"/>
</dbReference>
<comment type="caution">
    <text evidence="2">The sequence shown here is derived from an EMBL/GenBank/DDBJ whole genome shotgun (WGS) entry which is preliminary data.</text>
</comment>
<protein>
    <submittedName>
        <fullName evidence="2">Uncharacterized protein</fullName>
    </submittedName>
</protein>
<gene>
    <name evidence="2" type="ORF">HanXRQr2_Chr13g0590501</name>
</gene>
<keyword evidence="1" id="KW-0472">Membrane</keyword>
<evidence type="ECO:0000313" key="3">
    <source>
        <dbReference type="Proteomes" id="UP000215914"/>
    </source>
</evidence>
<evidence type="ECO:0000256" key="1">
    <source>
        <dbReference type="SAM" id="Phobius"/>
    </source>
</evidence>
<organism evidence="2 3">
    <name type="scientific">Helianthus annuus</name>
    <name type="common">Common sunflower</name>
    <dbReference type="NCBI Taxonomy" id="4232"/>
    <lineage>
        <taxon>Eukaryota</taxon>
        <taxon>Viridiplantae</taxon>
        <taxon>Streptophyta</taxon>
        <taxon>Embryophyta</taxon>
        <taxon>Tracheophyta</taxon>
        <taxon>Spermatophyta</taxon>
        <taxon>Magnoliopsida</taxon>
        <taxon>eudicotyledons</taxon>
        <taxon>Gunneridae</taxon>
        <taxon>Pentapetalae</taxon>
        <taxon>asterids</taxon>
        <taxon>campanulids</taxon>
        <taxon>Asterales</taxon>
        <taxon>Asteraceae</taxon>
        <taxon>Asteroideae</taxon>
        <taxon>Heliantheae alliance</taxon>
        <taxon>Heliantheae</taxon>
        <taxon>Helianthus</taxon>
    </lineage>
</organism>